<sequence length="81" mass="8684">MNSTDVNLATVMSAVGPQIFSFLPLGSLLNGLRSPALVSKSFNDSIYTSIGDREVLDVSQCAHLRKITDDSLSTLVLTVLE</sequence>
<accession>A0ABD3P968</accession>
<comment type="caution">
    <text evidence="1">The sequence shown here is derived from an EMBL/GenBank/DDBJ whole genome shotgun (WGS) entry which is preliminary data.</text>
</comment>
<evidence type="ECO:0000313" key="2">
    <source>
        <dbReference type="Proteomes" id="UP001530400"/>
    </source>
</evidence>
<reference evidence="1 2" key="1">
    <citation type="submission" date="2024-10" db="EMBL/GenBank/DDBJ databases">
        <title>Updated reference genomes for cyclostephanoid diatoms.</title>
        <authorList>
            <person name="Roberts W.R."/>
            <person name="Alverson A.J."/>
        </authorList>
    </citation>
    <scope>NUCLEOTIDE SEQUENCE [LARGE SCALE GENOMIC DNA]</scope>
    <source>
        <strain evidence="1 2">AJA010-31</strain>
    </source>
</reference>
<dbReference type="AlphaFoldDB" id="A0ABD3P968"/>
<name>A0ABD3P968_9STRA</name>
<evidence type="ECO:0000313" key="1">
    <source>
        <dbReference type="EMBL" id="KAL3783933.1"/>
    </source>
</evidence>
<keyword evidence="2" id="KW-1185">Reference proteome</keyword>
<dbReference type="Proteomes" id="UP001530400">
    <property type="component" value="Unassembled WGS sequence"/>
</dbReference>
<organism evidence="1 2">
    <name type="scientific">Cyclotella atomus</name>
    <dbReference type="NCBI Taxonomy" id="382360"/>
    <lineage>
        <taxon>Eukaryota</taxon>
        <taxon>Sar</taxon>
        <taxon>Stramenopiles</taxon>
        <taxon>Ochrophyta</taxon>
        <taxon>Bacillariophyta</taxon>
        <taxon>Coscinodiscophyceae</taxon>
        <taxon>Thalassiosirophycidae</taxon>
        <taxon>Stephanodiscales</taxon>
        <taxon>Stephanodiscaceae</taxon>
        <taxon>Cyclotella</taxon>
    </lineage>
</organism>
<gene>
    <name evidence="1" type="ORF">ACHAWO_012822</name>
</gene>
<protein>
    <submittedName>
        <fullName evidence="1">Uncharacterized protein</fullName>
    </submittedName>
</protein>
<proteinExistence type="predicted"/>
<dbReference type="EMBL" id="JALLPJ020000745">
    <property type="protein sequence ID" value="KAL3783933.1"/>
    <property type="molecule type" value="Genomic_DNA"/>
</dbReference>